<comment type="caution">
    <text evidence="1">The sequence shown here is derived from an EMBL/GenBank/DDBJ whole genome shotgun (WGS) entry which is preliminary data.</text>
</comment>
<gene>
    <name evidence="1" type="ORF">QAD02_014966</name>
</gene>
<accession>A0ACC2P6G1</accession>
<proteinExistence type="predicted"/>
<sequence>MPPSNKSNVPQPPEKSGSSLKSGQRFILSARAQTALTLILEELIEEALKEASRMAESAGKRRVELAEVEAALRVLCERYHARWEAEAAALAAADRSKNASTNPGSCKPSTNVKPPKRL</sequence>
<keyword evidence="2" id="KW-1185">Reference proteome</keyword>
<organism evidence="1 2">
    <name type="scientific">Eretmocerus hayati</name>
    <dbReference type="NCBI Taxonomy" id="131215"/>
    <lineage>
        <taxon>Eukaryota</taxon>
        <taxon>Metazoa</taxon>
        <taxon>Ecdysozoa</taxon>
        <taxon>Arthropoda</taxon>
        <taxon>Hexapoda</taxon>
        <taxon>Insecta</taxon>
        <taxon>Pterygota</taxon>
        <taxon>Neoptera</taxon>
        <taxon>Endopterygota</taxon>
        <taxon>Hymenoptera</taxon>
        <taxon>Apocrita</taxon>
        <taxon>Proctotrupomorpha</taxon>
        <taxon>Chalcidoidea</taxon>
        <taxon>Aphelinidae</taxon>
        <taxon>Aphelininae</taxon>
        <taxon>Eretmocerus</taxon>
    </lineage>
</organism>
<evidence type="ECO:0000313" key="2">
    <source>
        <dbReference type="Proteomes" id="UP001239111"/>
    </source>
</evidence>
<name>A0ACC2P6G1_9HYME</name>
<protein>
    <submittedName>
        <fullName evidence="1">Uncharacterized protein</fullName>
    </submittedName>
</protein>
<dbReference type="Proteomes" id="UP001239111">
    <property type="component" value="Chromosome 2"/>
</dbReference>
<evidence type="ECO:0000313" key="1">
    <source>
        <dbReference type="EMBL" id="KAJ8679179.1"/>
    </source>
</evidence>
<reference evidence="1" key="1">
    <citation type="submission" date="2023-04" db="EMBL/GenBank/DDBJ databases">
        <title>A chromosome-level genome assembly of the parasitoid wasp Eretmocerus hayati.</title>
        <authorList>
            <person name="Zhong Y."/>
            <person name="Liu S."/>
            <person name="Liu Y."/>
        </authorList>
    </citation>
    <scope>NUCLEOTIDE SEQUENCE</scope>
    <source>
        <strain evidence="1">ZJU_SS_LIU_2023</strain>
    </source>
</reference>
<dbReference type="EMBL" id="CM056742">
    <property type="protein sequence ID" value="KAJ8679179.1"/>
    <property type="molecule type" value="Genomic_DNA"/>
</dbReference>